<gene>
    <name evidence="1" type="ORF">CUN48_12405</name>
</gene>
<protein>
    <submittedName>
        <fullName evidence="1">Uncharacterized protein</fullName>
    </submittedName>
</protein>
<organism evidence="1 2">
    <name type="scientific">Candidatus Thermofonsia Clade 3 bacterium</name>
    <dbReference type="NCBI Taxonomy" id="2364212"/>
    <lineage>
        <taxon>Bacteria</taxon>
        <taxon>Bacillati</taxon>
        <taxon>Chloroflexota</taxon>
        <taxon>Candidatus Thermofontia</taxon>
        <taxon>Candidatus Thermofonsia Clade 3</taxon>
    </lineage>
</organism>
<comment type="caution">
    <text evidence="1">The sequence shown here is derived from an EMBL/GenBank/DDBJ whole genome shotgun (WGS) entry which is preliminary data.</text>
</comment>
<accession>A0A2M8QAD2</accession>
<evidence type="ECO:0000313" key="2">
    <source>
        <dbReference type="Proteomes" id="UP000230790"/>
    </source>
</evidence>
<dbReference type="EMBL" id="PGTN01000106">
    <property type="protein sequence ID" value="PJF46710.1"/>
    <property type="molecule type" value="Genomic_DNA"/>
</dbReference>
<reference evidence="1 2" key="1">
    <citation type="submission" date="2017-11" db="EMBL/GenBank/DDBJ databases">
        <title>Evolution of Phototrophy in the Chloroflexi Phylum Driven by Horizontal Gene Transfer.</title>
        <authorList>
            <person name="Ward L.M."/>
            <person name="Hemp J."/>
            <person name="Shih P.M."/>
            <person name="Mcglynn S.E."/>
            <person name="Fischer W."/>
        </authorList>
    </citation>
    <scope>NUCLEOTIDE SEQUENCE [LARGE SCALE GENOMIC DNA]</scope>
    <source>
        <strain evidence="1">JP3_7</strain>
    </source>
</reference>
<dbReference type="AlphaFoldDB" id="A0A2M8QAD2"/>
<proteinExistence type="predicted"/>
<dbReference type="Proteomes" id="UP000230790">
    <property type="component" value="Unassembled WGS sequence"/>
</dbReference>
<evidence type="ECO:0000313" key="1">
    <source>
        <dbReference type="EMBL" id="PJF46710.1"/>
    </source>
</evidence>
<sequence length="91" mass="10210">MLEHQHPPDRITHGVSGVEAGLRRRVERLLREETDRLGRTPETRERLLPPHLRAVIVEVVTRTMLRVEGCALGVGAGHIGVKRQRAGEAPR</sequence>
<name>A0A2M8QAD2_9CHLR</name>